<dbReference type="InterPro" id="IPR050272">
    <property type="entry name" value="Isochorismatase-like_hydrls"/>
</dbReference>
<dbReference type="InterPro" id="IPR000868">
    <property type="entry name" value="Isochorismatase-like_dom"/>
</dbReference>
<evidence type="ECO:0000256" key="1">
    <source>
        <dbReference type="ARBA" id="ARBA00022801"/>
    </source>
</evidence>
<evidence type="ECO:0000313" key="4">
    <source>
        <dbReference type="Proteomes" id="UP000305887"/>
    </source>
</evidence>
<proteinExistence type="predicted"/>
<dbReference type="AlphaFoldDB" id="A0A5C4ML79"/>
<sequence>MKSAQGLLIPTRIEELCDPSRMALLVYDMQAGITSQVQDGGRITERAGRALGVARAVGMRVAFTRHLSMPKSWMGVTQYRTAMAWQRTDDPDSVSPWFLRETPGFSIVPELAPTPEETVFDKLAMSAFEGTPLSYALRDCGITAVAIVGIALEIGIEPTCRHATDLGFIPVVLADACGAGHPEAGERTLEAMRFIGEAVISDVDSFARLFERPKV</sequence>
<organism evidence="3 4">
    <name type="scientific">Rubellimicrobium rubrum</name>
    <dbReference type="NCBI Taxonomy" id="2585369"/>
    <lineage>
        <taxon>Bacteria</taxon>
        <taxon>Pseudomonadati</taxon>
        <taxon>Pseudomonadota</taxon>
        <taxon>Alphaproteobacteria</taxon>
        <taxon>Rhodobacterales</taxon>
        <taxon>Roseobacteraceae</taxon>
        <taxon>Rubellimicrobium</taxon>
    </lineage>
</organism>
<dbReference type="GO" id="GO:0016787">
    <property type="term" value="F:hydrolase activity"/>
    <property type="evidence" value="ECO:0007669"/>
    <property type="project" value="UniProtKB-KW"/>
</dbReference>
<dbReference type="CDD" id="cd00431">
    <property type="entry name" value="cysteine_hydrolases"/>
    <property type="match status" value="1"/>
</dbReference>
<dbReference type="RefSeq" id="WP_139079128.1">
    <property type="nucleotide sequence ID" value="NZ_VDFU01000075.1"/>
</dbReference>
<dbReference type="SUPFAM" id="SSF52499">
    <property type="entry name" value="Isochorismatase-like hydrolases"/>
    <property type="match status" value="1"/>
</dbReference>
<keyword evidence="4" id="KW-1185">Reference proteome</keyword>
<dbReference type="Proteomes" id="UP000305887">
    <property type="component" value="Unassembled WGS sequence"/>
</dbReference>
<evidence type="ECO:0000313" key="3">
    <source>
        <dbReference type="EMBL" id="TNC43129.1"/>
    </source>
</evidence>
<dbReference type="PANTHER" id="PTHR43540">
    <property type="entry name" value="PEROXYUREIDOACRYLATE/UREIDOACRYLATE AMIDOHYDROLASE-RELATED"/>
    <property type="match status" value="1"/>
</dbReference>
<name>A0A5C4ML79_9RHOB</name>
<dbReference type="InterPro" id="IPR036380">
    <property type="entry name" value="Isochorismatase-like_sf"/>
</dbReference>
<dbReference type="Pfam" id="PF00857">
    <property type="entry name" value="Isochorismatase"/>
    <property type="match status" value="1"/>
</dbReference>
<comment type="caution">
    <text evidence="3">The sequence shown here is derived from an EMBL/GenBank/DDBJ whole genome shotgun (WGS) entry which is preliminary data.</text>
</comment>
<gene>
    <name evidence="3" type="ORF">FHG66_21185</name>
</gene>
<protein>
    <submittedName>
        <fullName evidence="3">Cysteine hydrolase</fullName>
    </submittedName>
</protein>
<keyword evidence="1 3" id="KW-0378">Hydrolase</keyword>
<dbReference type="Gene3D" id="3.40.50.850">
    <property type="entry name" value="Isochorismatase-like"/>
    <property type="match status" value="1"/>
</dbReference>
<dbReference type="EMBL" id="VDFU01000075">
    <property type="protein sequence ID" value="TNC43129.1"/>
    <property type="molecule type" value="Genomic_DNA"/>
</dbReference>
<evidence type="ECO:0000259" key="2">
    <source>
        <dbReference type="Pfam" id="PF00857"/>
    </source>
</evidence>
<dbReference type="OrthoDB" id="9794942at2"/>
<reference evidence="3 4" key="1">
    <citation type="submission" date="2019-06" db="EMBL/GenBank/DDBJ databases">
        <title>YIM 131921 draft genome.</title>
        <authorList>
            <person name="Jiang L."/>
        </authorList>
    </citation>
    <scope>NUCLEOTIDE SEQUENCE [LARGE SCALE GENOMIC DNA]</scope>
    <source>
        <strain evidence="3 4">YIM 131921</strain>
    </source>
</reference>
<feature type="domain" description="Isochorismatase-like" evidence="2">
    <location>
        <begin position="23"/>
        <end position="200"/>
    </location>
</feature>
<accession>A0A5C4ML79</accession>